<evidence type="ECO:0000313" key="3">
    <source>
        <dbReference type="EMBL" id="GMG84507.1"/>
    </source>
</evidence>
<protein>
    <recommendedName>
        <fullName evidence="2">FAD dependent oxidoreductase domain-containing protein</fullName>
    </recommendedName>
</protein>
<feature type="domain" description="FAD dependent oxidoreductase" evidence="2">
    <location>
        <begin position="6"/>
        <end position="77"/>
    </location>
</feature>
<organism evidence="3 4">
    <name type="scientific">Paralimibaculum aggregatum</name>
    <dbReference type="NCBI Taxonomy" id="3036245"/>
    <lineage>
        <taxon>Bacteria</taxon>
        <taxon>Pseudomonadati</taxon>
        <taxon>Pseudomonadota</taxon>
        <taxon>Alphaproteobacteria</taxon>
        <taxon>Rhodobacterales</taxon>
        <taxon>Paracoccaceae</taxon>
        <taxon>Paralimibaculum</taxon>
    </lineage>
</organism>
<proteinExistence type="predicted"/>
<keyword evidence="4" id="KW-1185">Reference proteome</keyword>
<dbReference type="SUPFAM" id="SSF51905">
    <property type="entry name" value="FAD/NAD(P)-binding domain"/>
    <property type="match status" value="1"/>
</dbReference>
<dbReference type="InterPro" id="IPR036188">
    <property type="entry name" value="FAD/NAD-bd_sf"/>
</dbReference>
<dbReference type="RefSeq" id="WP_352231110.1">
    <property type="nucleotide sequence ID" value="NZ_BSYI01000037.1"/>
</dbReference>
<comment type="caution">
    <text evidence="3">The sequence shown here is derived from an EMBL/GenBank/DDBJ whole genome shotgun (WGS) entry which is preliminary data.</text>
</comment>
<evidence type="ECO:0000256" key="1">
    <source>
        <dbReference type="ARBA" id="ARBA00023002"/>
    </source>
</evidence>
<dbReference type="PANTHER" id="PTHR13847:SF193">
    <property type="entry name" value="PYRUVATE DEHYDROGENASE PHOSPHATASE REGULATORY SUBUNIT, MITOCHONDRIAL"/>
    <property type="match status" value="1"/>
</dbReference>
<keyword evidence="1" id="KW-0560">Oxidoreductase</keyword>
<gene>
    <name evidence="3" type="ORF">LNKW23_37230</name>
</gene>
<reference evidence="3 4" key="1">
    <citation type="submission" date="2023-04" db="EMBL/GenBank/DDBJ databases">
        <title>Marinoamorphus aggregata gen. nov., sp. Nov., isolate from tissue of brittle star Ophioplocus japonicus.</title>
        <authorList>
            <person name="Kawano K."/>
            <person name="Sawayama S."/>
            <person name="Nakagawa S."/>
        </authorList>
    </citation>
    <scope>NUCLEOTIDE SEQUENCE [LARGE SCALE GENOMIC DNA]</scope>
    <source>
        <strain evidence="3 4">NKW23</strain>
    </source>
</reference>
<name>A0ABQ6LNC9_9RHOB</name>
<dbReference type="InterPro" id="IPR006076">
    <property type="entry name" value="FAD-dep_OxRdtase"/>
</dbReference>
<dbReference type="Gene3D" id="3.50.50.60">
    <property type="entry name" value="FAD/NAD(P)-binding domain"/>
    <property type="match status" value="1"/>
</dbReference>
<dbReference type="PANTHER" id="PTHR13847">
    <property type="entry name" value="SARCOSINE DEHYDROGENASE-RELATED"/>
    <property type="match status" value="1"/>
</dbReference>
<evidence type="ECO:0000313" key="4">
    <source>
        <dbReference type="Proteomes" id="UP001239909"/>
    </source>
</evidence>
<evidence type="ECO:0000259" key="2">
    <source>
        <dbReference type="Pfam" id="PF01266"/>
    </source>
</evidence>
<dbReference type="Proteomes" id="UP001239909">
    <property type="component" value="Unassembled WGS sequence"/>
</dbReference>
<dbReference type="Pfam" id="PF01266">
    <property type="entry name" value="DAO"/>
    <property type="match status" value="1"/>
</dbReference>
<accession>A0ABQ6LNC9</accession>
<dbReference type="EMBL" id="BSYI01000037">
    <property type="protein sequence ID" value="GMG84507.1"/>
    <property type="molecule type" value="Genomic_DNA"/>
</dbReference>
<sequence>MRRSARVVIVGGGVSGLSALYHPTREGWTDVALVERDELTSGTTWHSAAQCPQLAFNQLLLPLRQYTIRLYKELADDPEYPTTIITAPAGCGC</sequence>